<dbReference type="RefSeq" id="XP_018140639.1">
    <property type="nucleotide sequence ID" value="XM_018294172.1"/>
</dbReference>
<gene>
    <name evidence="1" type="ORF">VFPPC_16419</name>
</gene>
<organism evidence="1 2">
    <name type="scientific">Pochonia chlamydosporia 170</name>
    <dbReference type="NCBI Taxonomy" id="1380566"/>
    <lineage>
        <taxon>Eukaryota</taxon>
        <taxon>Fungi</taxon>
        <taxon>Dikarya</taxon>
        <taxon>Ascomycota</taxon>
        <taxon>Pezizomycotina</taxon>
        <taxon>Sordariomycetes</taxon>
        <taxon>Hypocreomycetidae</taxon>
        <taxon>Hypocreales</taxon>
        <taxon>Clavicipitaceae</taxon>
        <taxon>Pochonia</taxon>
    </lineage>
</organism>
<sequence length="122" mass="13325">MSSIRPPPPARIAVFNRALCSAGSPRNWPHQRNGDAVSRGGTKEPVFCETFEVARSGTCRIANLEFQHPCLLTSVQANVAEGSDISWTRCEANTLSYKTLDRGCFQCMVLAVICNLRHCVGA</sequence>
<dbReference type="AlphaFoldDB" id="A0A179FD77"/>
<keyword evidence="2" id="KW-1185">Reference proteome</keyword>
<dbReference type="Proteomes" id="UP000078397">
    <property type="component" value="Unassembled WGS sequence"/>
</dbReference>
<evidence type="ECO:0000313" key="2">
    <source>
        <dbReference type="Proteomes" id="UP000078397"/>
    </source>
</evidence>
<accession>A0A179FD77</accession>
<protein>
    <submittedName>
        <fullName evidence="1">Uncharacterized protein</fullName>
    </submittedName>
</protein>
<dbReference type="KEGG" id="pchm:VFPPC_16419"/>
<dbReference type="EMBL" id="LSBJ02000006">
    <property type="protein sequence ID" value="OAQ63059.1"/>
    <property type="molecule type" value="Genomic_DNA"/>
</dbReference>
<comment type="caution">
    <text evidence="1">The sequence shown here is derived from an EMBL/GenBank/DDBJ whole genome shotgun (WGS) entry which is preliminary data.</text>
</comment>
<dbReference type="GeneID" id="28858166"/>
<proteinExistence type="predicted"/>
<evidence type="ECO:0000313" key="1">
    <source>
        <dbReference type="EMBL" id="OAQ63059.1"/>
    </source>
</evidence>
<name>A0A179FD77_METCM</name>
<reference evidence="1 2" key="1">
    <citation type="journal article" date="2016" name="PLoS Pathog.">
        <title>Biosynthesis of antibiotic leucinostatins in bio-control fungus Purpureocillium lilacinum and their inhibition on phytophthora revealed by genome mining.</title>
        <authorList>
            <person name="Wang G."/>
            <person name="Liu Z."/>
            <person name="Lin R."/>
            <person name="Li E."/>
            <person name="Mao Z."/>
            <person name="Ling J."/>
            <person name="Yang Y."/>
            <person name="Yin W.B."/>
            <person name="Xie B."/>
        </authorList>
    </citation>
    <scope>NUCLEOTIDE SEQUENCE [LARGE SCALE GENOMIC DNA]</scope>
    <source>
        <strain evidence="1">170</strain>
    </source>
</reference>